<evidence type="ECO:0000313" key="3">
    <source>
        <dbReference type="Proteomes" id="UP000507470"/>
    </source>
</evidence>
<sequence>MGKQQQTLLPSSSSDLELPNSFADFFINKVVTIRDGLRDQNIVKGDNMAFLQADVEFTDIVNASFDEKIVPSDFKQAFVRPLLKKPGFDSEIYKNYRPVSNLPFISKTLEKVVDKRLDVHLDSNSLCDPLQSAYRPRHSTETTLARVHHDINEALDKQSSVVLVLLDLSAAFNVIDHRILLEHLSFAYGITGCALKWIKSYSTDRHQRVVIGTTTSKKCHLKFGVPQDSVLGPKLYCLYLKPIVKYVVVMA</sequence>
<feature type="domain" description="Reverse transcriptase" evidence="1">
    <location>
        <begin position="63"/>
        <end position="251"/>
    </location>
</feature>
<name>A0A6J8AQL5_MYTCO</name>
<dbReference type="EMBL" id="CACVKT020001833">
    <property type="protein sequence ID" value="CAC5372019.1"/>
    <property type="molecule type" value="Genomic_DNA"/>
</dbReference>
<accession>A0A6J8AQL5</accession>
<evidence type="ECO:0000313" key="2">
    <source>
        <dbReference type="EMBL" id="CAC5372019.1"/>
    </source>
</evidence>
<reference evidence="2 3" key="1">
    <citation type="submission" date="2020-06" db="EMBL/GenBank/DDBJ databases">
        <authorList>
            <person name="Li R."/>
            <person name="Bekaert M."/>
        </authorList>
    </citation>
    <scope>NUCLEOTIDE SEQUENCE [LARGE SCALE GENOMIC DNA]</scope>
    <source>
        <strain evidence="3">wild</strain>
    </source>
</reference>
<dbReference type="OrthoDB" id="5953030at2759"/>
<evidence type="ECO:0000259" key="1">
    <source>
        <dbReference type="PROSITE" id="PS50878"/>
    </source>
</evidence>
<protein>
    <recommendedName>
        <fullName evidence="1">Reverse transcriptase domain-containing protein</fullName>
    </recommendedName>
</protein>
<dbReference type="PANTHER" id="PTHR33332">
    <property type="entry name" value="REVERSE TRANSCRIPTASE DOMAIN-CONTAINING PROTEIN"/>
    <property type="match status" value="1"/>
</dbReference>
<organism evidence="2 3">
    <name type="scientific">Mytilus coruscus</name>
    <name type="common">Sea mussel</name>
    <dbReference type="NCBI Taxonomy" id="42192"/>
    <lineage>
        <taxon>Eukaryota</taxon>
        <taxon>Metazoa</taxon>
        <taxon>Spiralia</taxon>
        <taxon>Lophotrochozoa</taxon>
        <taxon>Mollusca</taxon>
        <taxon>Bivalvia</taxon>
        <taxon>Autobranchia</taxon>
        <taxon>Pteriomorphia</taxon>
        <taxon>Mytilida</taxon>
        <taxon>Mytiloidea</taxon>
        <taxon>Mytilidae</taxon>
        <taxon>Mytilinae</taxon>
        <taxon>Mytilus</taxon>
    </lineage>
</organism>
<gene>
    <name evidence="2" type="ORF">MCOR_10269</name>
</gene>
<proteinExistence type="predicted"/>
<dbReference type="InterPro" id="IPR000477">
    <property type="entry name" value="RT_dom"/>
</dbReference>
<dbReference type="PROSITE" id="PS50878">
    <property type="entry name" value="RT_POL"/>
    <property type="match status" value="1"/>
</dbReference>
<dbReference type="AlphaFoldDB" id="A0A6J8AQL5"/>
<dbReference type="Pfam" id="PF00078">
    <property type="entry name" value="RVT_1"/>
    <property type="match status" value="1"/>
</dbReference>
<keyword evidence="3" id="KW-1185">Reference proteome</keyword>
<dbReference type="Proteomes" id="UP000507470">
    <property type="component" value="Unassembled WGS sequence"/>
</dbReference>